<dbReference type="SUPFAM" id="SSF81324">
    <property type="entry name" value="Voltage-gated potassium channels"/>
    <property type="match status" value="1"/>
</dbReference>
<feature type="transmembrane region" description="Helical" evidence="3">
    <location>
        <begin position="209"/>
        <end position="229"/>
    </location>
</feature>
<protein>
    <submittedName>
        <fullName evidence="4">Uncharacterized protein</fullName>
    </submittedName>
</protein>
<dbReference type="GO" id="GO:0016020">
    <property type="term" value="C:membrane"/>
    <property type="evidence" value="ECO:0007669"/>
    <property type="project" value="UniProtKB-SubCell"/>
</dbReference>
<keyword evidence="3" id="KW-0472">Membrane</keyword>
<dbReference type="AlphaFoldDB" id="A0A453FPB4"/>
<reference evidence="4" key="4">
    <citation type="submission" date="2019-03" db="UniProtKB">
        <authorList>
            <consortium name="EnsemblPlants"/>
        </authorList>
    </citation>
    <scope>IDENTIFICATION</scope>
</reference>
<feature type="transmembrane region" description="Helical" evidence="3">
    <location>
        <begin position="235"/>
        <end position="260"/>
    </location>
</feature>
<feature type="transmembrane region" description="Helical" evidence="3">
    <location>
        <begin position="99"/>
        <end position="120"/>
    </location>
</feature>
<sequence>AYLLACAAGLMVDPLFLYAVSVSGPLMCVFLDGWFAAAVTTLRCMVDALHAWNLLLRLRTAWAPAKEEKEEDDDADEEAQRVGGGAAPARLPRSKKGGLLLDVFVILPVMQAVGACWYLLGAQRATKCLREQYCAGRVGGCAAGALACAEPLYYGGTSRLGGGVGADRLAWGRNASARATCLDSGDNYQYGAYKWTVMLVANPSRLEKILLPIFWGLMTLSTFGNLASTTEWSEIVFNIITITGGLILVTMLIGNIKVFLNATTSKKQAMHTRLRSVEWWMKRKN</sequence>
<reference evidence="4" key="5">
    <citation type="journal article" date="2021" name="G3 (Bethesda)">
        <title>Aegilops tauschii genome assembly Aet v5.0 features greater sequence contiguity and improved annotation.</title>
        <authorList>
            <person name="Wang L."/>
            <person name="Zhu T."/>
            <person name="Rodriguez J.C."/>
            <person name="Deal K.R."/>
            <person name="Dubcovsky J."/>
            <person name="McGuire P.E."/>
            <person name="Lux T."/>
            <person name="Spannagl M."/>
            <person name="Mayer K.F.X."/>
            <person name="Baldrich P."/>
            <person name="Meyers B.C."/>
            <person name="Huo N."/>
            <person name="Gu Y.Q."/>
            <person name="Zhou H."/>
            <person name="Devos K.M."/>
            <person name="Bennetzen J.L."/>
            <person name="Unver T."/>
            <person name="Budak H."/>
            <person name="Gulick P.J."/>
            <person name="Galiba G."/>
            <person name="Kalapos B."/>
            <person name="Nelson D.R."/>
            <person name="Li P."/>
            <person name="You F.M."/>
            <person name="Luo M.C."/>
            <person name="Dvorak J."/>
        </authorList>
    </citation>
    <scope>NUCLEOTIDE SEQUENCE [LARGE SCALE GENOMIC DNA]</scope>
    <source>
        <strain evidence="4">cv. AL8/78</strain>
    </source>
</reference>
<dbReference type="Gramene" id="AET3Gv20735200.7">
    <property type="protein sequence ID" value="AET3Gv20735200.7"/>
    <property type="gene ID" value="AET3Gv20735200"/>
</dbReference>
<keyword evidence="1" id="KW-0407">Ion channel</keyword>
<proteinExistence type="predicted"/>
<dbReference type="Proteomes" id="UP000015105">
    <property type="component" value="Chromosome 3D"/>
</dbReference>
<evidence type="ECO:0000256" key="3">
    <source>
        <dbReference type="SAM" id="Phobius"/>
    </source>
</evidence>
<evidence type="ECO:0000256" key="2">
    <source>
        <dbReference type="SAM" id="MobiDB-lite"/>
    </source>
</evidence>
<keyword evidence="1" id="KW-0813">Transport</keyword>
<keyword evidence="1" id="KW-0406">Ion transport</keyword>
<dbReference type="PANTHER" id="PTHR45651:SF14">
    <property type="entry name" value="CYCLIC NUCLEOTIDE-GATED ION CHANNEL 4"/>
    <property type="match status" value="1"/>
</dbReference>
<feature type="region of interest" description="Disordered" evidence="2">
    <location>
        <begin position="67"/>
        <end position="89"/>
    </location>
</feature>
<keyword evidence="3" id="KW-1133">Transmembrane helix</keyword>
<evidence type="ECO:0000313" key="4">
    <source>
        <dbReference type="EnsemblPlants" id="AET3Gv20735200.7"/>
    </source>
</evidence>
<reference evidence="4" key="3">
    <citation type="journal article" date="2017" name="Nature">
        <title>Genome sequence of the progenitor of the wheat D genome Aegilops tauschii.</title>
        <authorList>
            <person name="Luo M.C."/>
            <person name="Gu Y.Q."/>
            <person name="Puiu D."/>
            <person name="Wang H."/>
            <person name="Twardziok S.O."/>
            <person name="Deal K.R."/>
            <person name="Huo N."/>
            <person name="Zhu T."/>
            <person name="Wang L."/>
            <person name="Wang Y."/>
            <person name="McGuire P.E."/>
            <person name="Liu S."/>
            <person name="Long H."/>
            <person name="Ramasamy R.K."/>
            <person name="Rodriguez J.C."/>
            <person name="Van S.L."/>
            <person name="Yuan L."/>
            <person name="Wang Z."/>
            <person name="Xia Z."/>
            <person name="Xiao L."/>
            <person name="Anderson O.D."/>
            <person name="Ouyang S."/>
            <person name="Liang Y."/>
            <person name="Zimin A.V."/>
            <person name="Pertea G."/>
            <person name="Qi P."/>
            <person name="Bennetzen J.L."/>
            <person name="Dai X."/>
            <person name="Dawson M.W."/>
            <person name="Muller H.G."/>
            <person name="Kugler K."/>
            <person name="Rivarola-Duarte L."/>
            <person name="Spannagl M."/>
            <person name="Mayer K.F.X."/>
            <person name="Lu F.H."/>
            <person name="Bevan M.W."/>
            <person name="Leroy P."/>
            <person name="Li P."/>
            <person name="You F.M."/>
            <person name="Sun Q."/>
            <person name="Liu Z."/>
            <person name="Lyons E."/>
            <person name="Wicker T."/>
            <person name="Salzberg S.L."/>
            <person name="Devos K.M."/>
            <person name="Dvorak J."/>
        </authorList>
    </citation>
    <scope>NUCLEOTIDE SEQUENCE [LARGE SCALE GENOMIC DNA]</scope>
    <source>
        <strain evidence="4">cv. AL8/78</strain>
    </source>
</reference>
<keyword evidence="5" id="KW-1185">Reference proteome</keyword>
<name>A0A453FPB4_AEGTS</name>
<evidence type="ECO:0000256" key="1">
    <source>
        <dbReference type="ARBA" id="ARBA00023303"/>
    </source>
</evidence>
<dbReference type="GO" id="GO:0034220">
    <property type="term" value="P:monoatomic ion transmembrane transport"/>
    <property type="evidence" value="ECO:0007669"/>
    <property type="project" value="UniProtKB-KW"/>
</dbReference>
<evidence type="ECO:0000313" key="5">
    <source>
        <dbReference type="Proteomes" id="UP000015105"/>
    </source>
</evidence>
<dbReference type="EnsemblPlants" id="AET3Gv20735200.7">
    <property type="protein sequence ID" value="AET3Gv20735200.7"/>
    <property type="gene ID" value="AET3Gv20735200"/>
</dbReference>
<accession>A0A453FPB4</accession>
<reference evidence="5" key="1">
    <citation type="journal article" date="2014" name="Science">
        <title>Ancient hybridizations among the ancestral genomes of bread wheat.</title>
        <authorList>
            <consortium name="International Wheat Genome Sequencing Consortium,"/>
            <person name="Marcussen T."/>
            <person name="Sandve S.R."/>
            <person name="Heier L."/>
            <person name="Spannagl M."/>
            <person name="Pfeifer M."/>
            <person name="Jakobsen K.S."/>
            <person name="Wulff B.B."/>
            <person name="Steuernagel B."/>
            <person name="Mayer K.F."/>
            <person name="Olsen O.A."/>
        </authorList>
    </citation>
    <scope>NUCLEOTIDE SEQUENCE [LARGE SCALE GENOMIC DNA]</scope>
    <source>
        <strain evidence="5">cv. AL8/78</strain>
    </source>
</reference>
<dbReference type="PANTHER" id="PTHR45651">
    <property type="entry name" value="CYCLIC NUCLEOTIDE-GATED ION CHANNEL 15-RELATED-RELATED"/>
    <property type="match status" value="1"/>
</dbReference>
<organism evidence="4 5">
    <name type="scientific">Aegilops tauschii subsp. strangulata</name>
    <name type="common">Goatgrass</name>
    <dbReference type="NCBI Taxonomy" id="200361"/>
    <lineage>
        <taxon>Eukaryota</taxon>
        <taxon>Viridiplantae</taxon>
        <taxon>Streptophyta</taxon>
        <taxon>Embryophyta</taxon>
        <taxon>Tracheophyta</taxon>
        <taxon>Spermatophyta</taxon>
        <taxon>Magnoliopsida</taxon>
        <taxon>Liliopsida</taxon>
        <taxon>Poales</taxon>
        <taxon>Poaceae</taxon>
        <taxon>BOP clade</taxon>
        <taxon>Pooideae</taxon>
        <taxon>Triticodae</taxon>
        <taxon>Triticeae</taxon>
        <taxon>Triticinae</taxon>
        <taxon>Aegilops</taxon>
    </lineage>
</organism>
<reference evidence="5" key="2">
    <citation type="journal article" date="2017" name="Nat. Plants">
        <title>The Aegilops tauschii genome reveals multiple impacts of transposons.</title>
        <authorList>
            <person name="Zhao G."/>
            <person name="Zou C."/>
            <person name="Li K."/>
            <person name="Wang K."/>
            <person name="Li T."/>
            <person name="Gao L."/>
            <person name="Zhang X."/>
            <person name="Wang H."/>
            <person name="Yang Z."/>
            <person name="Liu X."/>
            <person name="Jiang W."/>
            <person name="Mao L."/>
            <person name="Kong X."/>
            <person name="Jiao Y."/>
            <person name="Jia J."/>
        </authorList>
    </citation>
    <scope>NUCLEOTIDE SEQUENCE [LARGE SCALE GENOMIC DNA]</scope>
    <source>
        <strain evidence="5">cv. AL8/78</strain>
    </source>
</reference>
<keyword evidence="3" id="KW-0812">Transmembrane</keyword>